<comment type="caution">
    <text evidence="2">The sequence shown here is derived from an EMBL/GenBank/DDBJ whole genome shotgun (WGS) entry which is preliminary data.</text>
</comment>
<feature type="region of interest" description="Disordered" evidence="1">
    <location>
        <begin position="1"/>
        <end position="69"/>
    </location>
</feature>
<reference evidence="2 3" key="1">
    <citation type="submission" date="2022-03" db="EMBL/GenBank/DDBJ databases">
        <authorList>
            <person name="Macdonald S."/>
            <person name="Ahmed S."/>
            <person name="Newling K."/>
        </authorList>
    </citation>
    <scope>NUCLEOTIDE SEQUENCE [LARGE SCALE GENOMIC DNA]</scope>
</reference>
<name>A0ABC8LTJ9_ERUVS</name>
<evidence type="ECO:0000313" key="2">
    <source>
        <dbReference type="EMBL" id="CAH8386923.1"/>
    </source>
</evidence>
<dbReference type="AlphaFoldDB" id="A0ABC8LTJ9"/>
<evidence type="ECO:0000256" key="1">
    <source>
        <dbReference type="SAM" id="MobiDB-lite"/>
    </source>
</evidence>
<feature type="compositionally biased region" description="Basic and acidic residues" evidence="1">
    <location>
        <begin position="34"/>
        <end position="59"/>
    </location>
</feature>
<dbReference type="EMBL" id="CAKOAT010730709">
    <property type="protein sequence ID" value="CAH8386923.1"/>
    <property type="molecule type" value="Genomic_DNA"/>
</dbReference>
<dbReference type="PANTHER" id="PTHR31385">
    <property type="entry name" value="PUTATIVE (DUF220)-RELATED"/>
    <property type="match status" value="1"/>
</dbReference>
<organism evidence="2 3">
    <name type="scientific">Eruca vesicaria subsp. sativa</name>
    <name type="common">Garden rocket</name>
    <name type="synonym">Eruca sativa</name>
    <dbReference type="NCBI Taxonomy" id="29727"/>
    <lineage>
        <taxon>Eukaryota</taxon>
        <taxon>Viridiplantae</taxon>
        <taxon>Streptophyta</taxon>
        <taxon>Embryophyta</taxon>
        <taxon>Tracheophyta</taxon>
        <taxon>Spermatophyta</taxon>
        <taxon>Magnoliopsida</taxon>
        <taxon>eudicotyledons</taxon>
        <taxon>Gunneridae</taxon>
        <taxon>Pentapetalae</taxon>
        <taxon>rosids</taxon>
        <taxon>malvids</taxon>
        <taxon>Brassicales</taxon>
        <taxon>Brassicaceae</taxon>
        <taxon>Brassiceae</taxon>
        <taxon>Eruca</taxon>
    </lineage>
</organism>
<proteinExistence type="predicted"/>
<accession>A0ABC8LTJ9</accession>
<protein>
    <submittedName>
        <fullName evidence="2">Uncharacterized protein</fullName>
    </submittedName>
</protein>
<sequence>MGIFPRFGAWISQNTQHPTKSEKNVKSKPKTQAKTHEESDETKEQLKLWRDANKKEQYHEPPPTVKIQPKHMPNYQKIVGSF</sequence>
<evidence type="ECO:0000313" key="3">
    <source>
        <dbReference type="Proteomes" id="UP001642260"/>
    </source>
</evidence>
<dbReference type="Proteomes" id="UP001642260">
    <property type="component" value="Unassembled WGS sequence"/>
</dbReference>
<dbReference type="PANTHER" id="PTHR31385:SF13">
    <property type="entry name" value="DUF220 DOMAIN-CONTAINING PROTEIN"/>
    <property type="match status" value="1"/>
</dbReference>
<gene>
    <name evidence="2" type="ORF">ERUC_LOCUS39406</name>
</gene>
<keyword evidence="3" id="KW-1185">Reference proteome</keyword>